<feature type="transmembrane region" description="Helical" evidence="1">
    <location>
        <begin position="150"/>
        <end position="169"/>
    </location>
</feature>
<feature type="transmembrane region" description="Helical" evidence="1">
    <location>
        <begin position="117"/>
        <end position="138"/>
    </location>
</feature>
<proteinExistence type="predicted"/>
<keyword evidence="3" id="KW-1185">Reference proteome</keyword>
<keyword evidence="1" id="KW-0812">Transmembrane</keyword>
<feature type="transmembrane region" description="Helical" evidence="1">
    <location>
        <begin position="303"/>
        <end position="332"/>
    </location>
</feature>
<dbReference type="InterPro" id="IPR036259">
    <property type="entry name" value="MFS_trans_sf"/>
</dbReference>
<dbReference type="OrthoDB" id="330047at2759"/>
<dbReference type="Pfam" id="PF07690">
    <property type="entry name" value="MFS_1"/>
    <property type="match status" value="1"/>
</dbReference>
<reference evidence="2" key="1">
    <citation type="submission" date="2019-05" db="EMBL/GenBank/DDBJ databases">
        <title>Annotation for the trematode Fasciolopsis buski.</title>
        <authorList>
            <person name="Choi Y.-J."/>
        </authorList>
    </citation>
    <scope>NUCLEOTIDE SEQUENCE</scope>
    <source>
        <strain evidence="2">HT</strain>
        <tissue evidence="2">Whole worm</tissue>
    </source>
</reference>
<feature type="non-terminal residue" evidence="2">
    <location>
        <position position="1"/>
    </location>
</feature>
<dbReference type="Proteomes" id="UP000728185">
    <property type="component" value="Unassembled WGS sequence"/>
</dbReference>
<evidence type="ECO:0000313" key="3">
    <source>
        <dbReference type="Proteomes" id="UP000728185"/>
    </source>
</evidence>
<dbReference type="InterPro" id="IPR011701">
    <property type="entry name" value="MFS"/>
</dbReference>
<dbReference type="SUPFAM" id="SSF103473">
    <property type="entry name" value="MFS general substrate transporter"/>
    <property type="match status" value="1"/>
</dbReference>
<sequence length="469" mass="52352">EILDTSIRGKSRRWLTLVFGLLDIFWFSGYFYGFNALTGAYQKLGVFSWLCNGTNCDQQTKMFSYAFIVAAVGQLTLITGTGYMLDRVGLRATKLFAVSLMFVGGLMYAFTRHASSFLLFIAGPLVSWGSLSSLLCSYTMNVMFPRFEALVISLLSGAYDSSSTIPFIISKSFPSISIQSSFLILSCVGLVYGIIYGLFFLTQFSDDMGKLWILGQSDKESGALDAEKKKDEPSREENSMEKRISILLENRYPSLQSCFRSWPFALTCIWFTFGYFRFTYFLSELSGVLNDSFKNDTNTADNLMQISSAFTMCGILVAPVTGAIMSASLMAFRKISLRIKNQEPEISDGEVYWTLLKGLAPVVTLMALASLIISCIIFVRGQRWIYYVAFACLIFMRSILFSSTTTMVVIAFPSEYFGTVYSVINGIGGAISLLQYGLLELPLNISNGVCVAVSLITFFPPLYIFIRRR</sequence>
<comment type="caution">
    <text evidence="2">The sequence shown here is derived from an EMBL/GenBank/DDBJ whole genome shotgun (WGS) entry which is preliminary data.</text>
</comment>
<dbReference type="EMBL" id="LUCM01009934">
    <property type="protein sequence ID" value="KAA0186150.1"/>
    <property type="molecule type" value="Genomic_DNA"/>
</dbReference>
<dbReference type="Gene3D" id="1.20.1250.20">
    <property type="entry name" value="MFS general substrate transporter like domains"/>
    <property type="match status" value="1"/>
</dbReference>
<feature type="transmembrane region" description="Helical" evidence="1">
    <location>
        <begin position="14"/>
        <end position="34"/>
    </location>
</feature>
<dbReference type="GO" id="GO:0022857">
    <property type="term" value="F:transmembrane transporter activity"/>
    <property type="evidence" value="ECO:0007669"/>
    <property type="project" value="InterPro"/>
</dbReference>
<dbReference type="InterPro" id="IPR027197">
    <property type="entry name" value="SLC43A3"/>
</dbReference>
<feature type="transmembrane region" description="Helical" evidence="1">
    <location>
        <begin position="419"/>
        <end position="439"/>
    </location>
</feature>
<feature type="transmembrane region" description="Helical" evidence="1">
    <location>
        <begin position="62"/>
        <end position="85"/>
    </location>
</feature>
<keyword evidence="1" id="KW-0472">Membrane</keyword>
<feature type="transmembrane region" description="Helical" evidence="1">
    <location>
        <begin position="181"/>
        <end position="201"/>
    </location>
</feature>
<protein>
    <submittedName>
        <fullName evidence="2">Solute carrier family 43 member 3</fullName>
    </submittedName>
</protein>
<feature type="transmembrane region" description="Helical" evidence="1">
    <location>
        <begin position="353"/>
        <end position="379"/>
    </location>
</feature>
<gene>
    <name evidence="2" type="ORF">FBUS_08071</name>
</gene>
<feature type="transmembrane region" description="Helical" evidence="1">
    <location>
        <begin position="92"/>
        <end position="111"/>
    </location>
</feature>
<dbReference type="PANTHER" id="PTHR20765">
    <property type="entry name" value="SOLUTE CARRIER FAMILY 43 MEMBER 3-RELATED"/>
    <property type="match status" value="1"/>
</dbReference>
<organism evidence="2 3">
    <name type="scientific">Fasciolopsis buskii</name>
    <dbReference type="NCBI Taxonomy" id="27845"/>
    <lineage>
        <taxon>Eukaryota</taxon>
        <taxon>Metazoa</taxon>
        <taxon>Spiralia</taxon>
        <taxon>Lophotrochozoa</taxon>
        <taxon>Platyhelminthes</taxon>
        <taxon>Trematoda</taxon>
        <taxon>Digenea</taxon>
        <taxon>Plagiorchiida</taxon>
        <taxon>Echinostomata</taxon>
        <taxon>Echinostomatoidea</taxon>
        <taxon>Fasciolidae</taxon>
        <taxon>Fasciolopsis</taxon>
    </lineage>
</organism>
<dbReference type="AlphaFoldDB" id="A0A8E0RS20"/>
<feature type="transmembrane region" description="Helical" evidence="1">
    <location>
        <begin position="261"/>
        <end position="283"/>
    </location>
</feature>
<feature type="transmembrane region" description="Helical" evidence="1">
    <location>
        <begin position="445"/>
        <end position="466"/>
    </location>
</feature>
<keyword evidence="1" id="KW-1133">Transmembrane helix</keyword>
<accession>A0A8E0RS20</accession>
<name>A0A8E0RS20_9TREM</name>
<evidence type="ECO:0000256" key="1">
    <source>
        <dbReference type="SAM" id="Phobius"/>
    </source>
</evidence>
<dbReference type="PANTHER" id="PTHR20765:SF1">
    <property type="entry name" value="EQUILIBRATIVE NUCLEOBASE TRANSPORTER 1"/>
    <property type="match status" value="1"/>
</dbReference>
<feature type="transmembrane region" description="Helical" evidence="1">
    <location>
        <begin position="385"/>
        <end position="412"/>
    </location>
</feature>
<evidence type="ECO:0000313" key="2">
    <source>
        <dbReference type="EMBL" id="KAA0186150.1"/>
    </source>
</evidence>